<dbReference type="InterPro" id="IPR029479">
    <property type="entry name" value="Nitroreductase"/>
</dbReference>
<dbReference type="PANTHER" id="PTHR43673">
    <property type="entry name" value="NAD(P)H NITROREDUCTASE YDGI-RELATED"/>
    <property type="match status" value="1"/>
</dbReference>
<dbReference type="SUPFAM" id="SSF55469">
    <property type="entry name" value="FMN-dependent nitroreductase-like"/>
    <property type="match status" value="1"/>
</dbReference>
<name>A0ABP9EZD5_9GAMM</name>
<keyword evidence="5" id="KW-1185">Reference proteome</keyword>
<dbReference type="InterPro" id="IPR000415">
    <property type="entry name" value="Nitroreductase-like"/>
</dbReference>
<evidence type="ECO:0000256" key="2">
    <source>
        <dbReference type="ARBA" id="ARBA00023002"/>
    </source>
</evidence>
<gene>
    <name evidence="4" type="ORF">GCM10023333_24710</name>
</gene>
<evidence type="ECO:0000256" key="1">
    <source>
        <dbReference type="ARBA" id="ARBA00007118"/>
    </source>
</evidence>
<organism evidence="4 5">
    <name type="scientific">Ferrimonas pelagia</name>
    <dbReference type="NCBI Taxonomy" id="1177826"/>
    <lineage>
        <taxon>Bacteria</taxon>
        <taxon>Pseudomonadati</taxon>
        <taxon>Pseudomonadota</taxon>
        <taxon>Gammaproteobacteria</taxon>
        <taxon>Alteromonadales</taxon>
        <taxon>Ferrimonadaceae</taxon>
        <taxon>Ferrimonas</taxon>
    </lineage>
</organism>
<accession>A0ABP9EZD5</accession>
<evidence type="ECO:0000313" key="5">
    <source>
        <dbReference type="Proteomes" id="UP001499988"/>
    </source>
</evidence>
<comment type="caution">
    <text evidence="4">The sequence shown here is derived from an EMBL/GenBank/DDBJ whole genome shotgun (WGS) entry which is preliminary data.</text>
</comment>
<dbReference type="Proteomes" id="UP001499988">
    <property type="component" value="Unassembled WGS sequence"/>
</dbReference>
<sequence>MAPSAAAFQALVHSRRSVRKFDAQLPFDHQAVQRSLQLALLAPNSSNMQLWEFHCVIQDDLRQQVAQCCFNQNAAKTARELVVFAVTPHKWRERAELNAAQIRQNFSGRETHPSAKRAFKYYERMIPALYQNDRMGVRGALRKLLSTLLGLKKPMMREVSRTDLRVCLHKSSSLAAMNFINGMRAEGYDTCAMEGYDSKRLKQLLGMDRETEITMVVGCGPRAEGGIYSERHRIDAETVIHTH</sequence>
<evidence type="ECO:0000259" key="3">
    <source>
        <dbReference type="Pfam" id="PF00881"/>
    </source>
</evidence>
<dbReference type="Gene3D" id="3.40.109.10">
    <property type="entry name" value="NADH Oxidase"/>
    <property type="match status" value="1"/>
</dbReference>
<protein>
    <submittedName>
        <fullName evidence="4">Nitroreductase family protein</fullName>
    </submittedName>
</protein>
<keyword evidence="2" id="KW-0560">Oxidoreductase</keyword>
<proteinExistence type="inferred from homology"/>
<dbReference type="EMBL" id="BAABJZ010000083">
    <property type="protein sequence ID" value="GAA4890513.1"/>
    <property type="molecule type" value="Genomic_DNA"/>
</dbReference>
<dbReference type="RefSeq" id="WP_345335711.1">
    <property type="nucleotide sequence ID" value="NZ_BAABJZ010000083.1"/>
</dbReference>
<evidence type="ECO:0000313" key="4">
    <source>
        <dbReference type="EMBL" id="GAA4890513.1"/>
    </source>
</evidence>
<feature type="domain" description="Nitroreductase" evidence="3">
    <location>
        <begin position="14"/>
        <end position="220"/>
    </location>
</feature>
<reference evidence="5" key="1">
    <citation type="journal article" date="2019" name="Int. J. Syst. Evol. Microbiol.">
        <title>The Global Catalogue of Microorganisms (GCM) 10K type strain sequencing project: providing services to taxonomists for standard genome sequencing and annotation.</title>
        <authorList>
            <consortium name="The Broad Institute Genomics Platform"/>
            <consortium name="The Broad Institute Genome Sequencing Center for Infectious Disease"/>
            <person name="Wu L."/>
            <person name="Ma J."/>
        </authorList>
    </citation>
    <scope>NUCLEOTIDE SEQUENCE [LARGE SCALE GENOMIC DNA]</scope>
    <source>
        <strain evidence="5">JCM 18401</strain>
    </source>
</reference>
<comment type="similarity">
    <text evidence="1">Belongs to the nitroreductase family.</text>
</comment>
<dbReference type="Pfam" id="PF00881">
    <property type="entry name" value="Nitroreductase"/>
    <property type="match status" value="1"/>
</dbReference>
<dbReference type="PANTHER" id="PTHR43673:SF10">
    <property type="entry name" value="NADH DEHYDROGENASE_NAD(P)H NITROREDUCTASE XCC3605-RELATED"/>
    <property type="match status" value="1"/>
</dbReference>